<organism evidence="1 2">
    <name type="scientific">Elysia marginata</name>
    <dbReference type="NCBI Taxonomy" id="1093978"/>
    <lineage>
        <taxon>Eukaryota</taxon>
        <taxon>Metazoa</taxon>
        <taxon>Spiralia</taxon>
        <taxon>Lophotrochozoa</taxon>
        <taxon>Mollusca</taxon>
        <taxon>Gastropoda</taxon>
        <taxon>Heterobranchia</taxon>
        <taxon>Euthyneura</taxon>
        <taxon>Panpulmonata</taxon>
        <taxon>Sacoglossa</taxon>
        <taxon>Placobranchoidea</taxon>
        <taxon>Plakobranchidae</taxon>
        <taxon>Elysia</taxon>
    </lineage>
</organism>
<keyword evidence="2" id="KW-1185">Reference proteome</keyword>
<evidence type="ECO:0000313" key="2">
    <source>
        <dbReference type="Proteomes" id="UP000762676"/>
    </source>
</evidence>
<proteinExistence type="predicted"/>
<dbReference type="Proteomes" id="UP000762676">
    <property type="component" value="Unassembled WGS sequence"/>
</dbReference>
<dbReference type="EMBL" id="BMAT01007045">
    <property type="protein sequence ID" value="GFS25122.1"/>
    <property type="molecule type" value="Genomic_DNA"/>
</dbReference>
<protein>
    <submittedName>
        <fullName evidence="1">Uncharacterized protein</fullName>
    </submittedName>
</protein>
<name>A0AAV4JW25_9GAST</name>
<dbReference type="AlphaFoldDB" id="A0AAV4JW25"/>
<evidence type="ECO:0000313" key="1">
    <source>
        <dbReference type="EMBL" id="GFS25122.1"/>
    </source>
</evidence>
<sequence>MKSLRKLLCISYLEHKTSKYVRDEVQSLAGPQEPLLATIMQSTMESGRRRGSQRRSWLDNVKKWTTMTLPDLLIQINDRPPWRRIAASSAIISLDDN</sequence>
<gene>
    <name evidence="1" type="ORF">ElyMa_003433600</name>
</gene>
<comment type="caution">
    <text evidence="1">The sequence shown here is derived from an EMBL/GenBank/DDBJ whole genome shotgun (WGS) entry which is preliminary data.</text>
</comment>
<accession>A0AAV4JW25</accession>
<reference evidence="1 2" key="1">
    <citation type="journal article" date="2021" name="Elife">
        <title>Chloroplast acquisition without the gene transfer in kleptoplastic sea slugs, Plakobranchus ocellatus.</title>
        <authorList>
            <person name="Maeda T."/>
            <person name="Takahashi S."/>
            <person name="Yoshida T."/>
            <person name="Shimamura S."/>
            <person name="Takaki Y."/>
            <person name="Nagai Y."/>
            <person name="Toyoda A."/>
            <person name="Suzuki Y."/>
            <person name="Arimoto A."/>
            <person name="Ishii H."/>
            <person name="Satoh N."/>
            <person name="Nishiyama T."/>
            <person name="Hasebe M."/>
            <person name="Maruyama T."/>
            <person name="Minagawa J."/>
            <person name="Obokata J."/>
            <person name="Shigenobu S."/>
        </authorList>
    </citation>
    <scope>NUCLEOTIDE SEQUENCE [LARGE SCALE GENOMIC DNA]</scope>
</reference>